<sequence>MPAWQPAPGVGRRRGRGELRGWPRPAAPGCPSERKVPAASAHVWGQPPRVPSSAACYPCSWREVPCPPARGRQAPPPPDADKPTALQPRGAHLPPPQLWLPPQALLGRPVPQAVPWGAHLPLEAERGQAGLRELLARLAPPHGHSQPSALPGWHQLSWRMSCALWTLLCAPEHGRPCYHTLGLEVIGSEQMWGWPARLAALHHWHCLPWDPLPTCCGHHGGEHSNPRCPEHCPMPTLCTQVQRVRPPQQPQVEGWSPWGLPSGSALAVGVEGPCQDEPPSPRHPLAPSAEQHPASGGLKQSLTPVPSGPGPSLPEPHGVYLRMFPGEVAL</sequence>
<dbReference type="GO" id="GO:0016757">
    <property type="term" value="F:glycosyltransferase activity"/>
    <property type="evidence" value="ECO:0007669"/>
    <property type="project" value="UniProtKB-KW"/>
</dbReference>
<feature type="region of interest" description="Disordered" evidence="1">
    <location>
        <begin position="1"/>
        <end position="102"/>
    </location>
</feature>
<evidence type="ECO:0000313" key="2">
    <source>
        <dbReference type="EMBL" id="BAG52479.1"/>
    </source>
</evidence>
<protein>
    <submittedName>
        <fullName evidence="2">cDNA FLJ34754 fis, clone NESOP2000504, highly similar to Phosphatidylinositol N-acetylglucosaminyltransferase subunit Q</fullName>
    </submittedName>
</protein>
<name>B3KRR7_HUMAN</name>
<reference evidence="2" key="1">
    <citation type="journal article" date="2004" name="Nat. Genet.">
        <title>Complete sequencing and characterization of 21,243 full-length human cDNAs.</title>
        <authorList>
            <person name="Ota T."/>
            <person name="Suzuki Y."/>
            <person name="Nishikawa T."/>
            <person name="Otsuki T."/>
            <person name="Sugiyama T."/>
            <person name="Irie R."/>
            <person name="Wakamatsu A."/>
            <person name="Hayashi K."/>
            <person name="Sato H."/>
            <person name="Nagai K."/>
            <person name="Kimura K."/>
            <person name="Makita H."/>
            <person name="Sekine M."/>
            <person name="Obayashi M."/>
            <person name="Nishi T."/>
            <person name="Shibahara T."/>
            <person name="Tanaka T."/>
            <person name="Ishii S."/>
            <person name="Yamamoto J."/>
            <person name="Saito K."/>
            <person name="Kawai Y."/>
            <person name="Isono Y."/>
            <person name="Nakamura Y."/>
            <person name="Nagahari K."/>
            <person name="Murakami K."/>
            <person name="Yasuda T."/>
            <person name="Iwayanagi T."/>
            <person name="Wagatsuma M."/>
            <person name="Shiratori A."/>
            <person name="Sudo H."/>
            <person name="Hosoiri T."/>
            <person name="Kaku Y."/>
            <person name="Kodaira H."/>
            <person name="Kondo H."/>
            <person name="Sugawara M."/>
            <person name="Takahashi M."/>
            <person name="Kanda K."/>
            <person name="Yokoi T."/>
            <person name="Furuya T."/>
            <person name="Kikkawa E."/>
            <person name="Omura Y."/>
            <person name="Abe K."/>
            <person name="Kamihara K."/>
            <person name="Katsuta N."/>
            <person name="Sato K."/>
            <person name="Tanikawa M."/>
            <person name="Yamazaki M."/>
            <person name="Ninomiya K."/>
            <person name="Ishibashi T."/>
            <person name="Yamashita H."/>
            <person name="Murakawa K."/>
            <person name="Fujimori K."/>
            <person name="Tanai H."/>
            <person name="Kimata M."/>
            <person name="Watanabe M."/>
            <person name="Hiraoka S."/>
            <person name="Chiba Y."/>
            <person name="Ishida S."/>
            <person name="Ono Y."/>
            <person name="Takiguchi S."/>
            <person name="Watanabe S."/>
            <person name="Yosida M."/>
            <person name="Hotuta T."/>
            <person name="Kusano J."/>
            <person name="Kanehori K."/>
            <person name="Takahashi-Fujii A."/>
            <person name="Hara H."/>
            <person name="Tanase T."/>
            <person name="Nomura Y."/>
            <person name="Togiya S."/>
            <person name="Komai F."/>
            <person name="Hara R."/>
            <person name="Takeuchi K."/>
            <person name="Arita M."/>
            <person name="Imose N."/>
            <person name="Musashino K."/>
            <person name="Yuuki H."/>
            <person name="Oshima A."/>
            <person name="Sasaki N."/>
            <person name="Aotsuka S."/>
            <person name="Yoshikawa Y."/>
            <person name="Matsunawa H."/>
            <person name="Ichihara T."/>
            <person name="Shiohata N."/>
            <person name="Sano S."/>
            <person name="Moriya S."/>
            <person name="Momiyama H."/>
            <person name="Satoh N."/>
            <person name="Takami S."/>
            <person name="Terashima Y."/>
            <person name="Suzuki O."/>
            <person name="Nakagawa S."/>
            <person name="Senoh A."/>
            <person name="Mizoguchi H."/>
            <person name="Goto Y."/>
            <person name="Shimizu F."/>
            <person name="Wakebe H."/>
            <person name="Hishigaki H."/>
            <person name="Watanabe T."/>
            <person name="Sugiyama A."/>
            <person name="Takemoto M."/>
            <person name="Kawakami B."/>
            <person name="Yamazaki M."/>
            <person name="Watanabe K."/>
            <person name="Kumagai A."/>
            <person name="Itakura S."/>
            <person name="Fukuzumi Y."/>
            <person name="Fujimori Y."/>
            <person name="Komiyama M."/>
            <person name="Tashiro H."/>
            <person name="Tanigami A."/>
            <person name="Fujiwara T."/>
            <person name="Ono T."/>
            <person name="Yamada K."/>
            <person name="Fujii Y."/>
            <person name="Ozaki K."/>
            <person name="Hirao M."/>
            <person name="Ohmori Y."/>
            <person name="Kawabata A."/>
            <person name="Hikiji T."/>
            <person name="Kobatake N."/>
            <person name="Inagaki H."/>
            <person name="Ikema Y."/>
            <person name="Okamoto S."/>
            <person name="Okitani R."/>
            <person name="Kawakami T."/>
            <person name="Noguchi S."/>
            <person name="Itoh T."/>
            <person name="Shigeta K."/>
            <person name="Senba T."/>
            <person name="Matsumura K."/>
            <person name="Nakajima Y."/>
            <person name="Mizuno T."/>
            <person name="Morinaga M."/>
            <person name="Sasaki M."/>
            <person name="Togashi T."/>
            <person name="Oyama M."/>
            <person name="Hata H."/>
            <person name="Watanabe M."/>
            <person name="Komatsu T."/>
            <person name="Mizushima-Sugano J."/>
            <person name="Satoh T."/>
            <person name="Shirai Y."/>
            <person name="Takahashi Y."/>
            <person name="Nakagawa K."/>
            <person name="Okumura K."/>
            <person name="Nagase T."/>
            <person name="Nomura N."/>
            <person name="Kikuchi H."/>
            <person name="Masuho Y."/>
            <person name="Yamashita R."/>
            <person name="Nakai K."/>
            <person name="Yada T."/>
            <person name="Nakamura Y."/>
            <person name="Ohara O."/>
            <person name="Isogai T."/>
            <person name="Sugano S."/>
        </authorList>
    </citation>
    <scope>NUCLEOTIDE SEQUENCE</scope>
    <source>
        <tissue evidence="2">Esophagus</tissue>
    </source>
</reference>
<proteinExistence type="evidence at transcript level"/>
<keyword evidence="2" id="KW-0328">Glycosyltransferase</keyword>
<dbReference type="EMBL" id="AK092073">
    <property type="protein sequence ID" value="BAG52479.1"/>
    <property type="molecule type" value="mRNA"/>
</dbReference>
<organism evidence="2">
    <name type="scientific">Homo sapiens</name>
    <name type="common">Human</name>
    <dbReference type="NCBI Taxonomy" id="9606"/>
    <lineage>
        <taxon>Eukaryota</taxon>
        <taxon>Metazoa</taxon>
        <taxon>Chordata</taxon>
        <taxon>Craniata</taxon>
        <taxon>Vertebrata</taxon>
        <taxon>Euteleostomi</taxon>
        <taxon>Mammalia</taxon>
        <taxon>Eutheria</taxon>
        <taxon>Euarchontoglires</taxon>
        <taxon>Primates</taxon>
        <taxon>Haplorrhini</taxon>
        <taxon>Catarrhini</taxon>
        <taxon>Hominidae</taxon>
        <taxon>Homo</taxon>
    </lineage>
</organism>
<evidence type="ECO:0000256" key="1">
    <source>
        <dbReference type="SAM" id="MobiDB-lite"/>
    </source>
</evidence>
<feature type="compositionally biased region" description="Low complexity" evidence="1">
    <location>
        <begin position="1"/>
        <end position="10"/>
    </location>
</feature>
<accession>B3KRR7</accession>
<dbReference type="AlphaFoldDB" id="B3KRR7"/>
<keyword evidence="2" id="KW-0808">Transferase</keyword>
<feature type="region of interest" description="Disordered" evidence="1">
    <location>
        <begin position="266"/>
        <end position="318"/>
    </location>
</feature>